<feature type="transmembrane region" description="Helical" evidence="1">
    <location>
        <begin position="42"/>
        <end position="68"/>
    </location>
</feature>
<comment type="similarity">
    <text evidence="1">Belongs to the Brp/Blh beta-carotene diooxygenase family.</text>
</comment>
<keyword evidence="3" id="KW-1185">Reference proteome</keyword>
<sequence length="274" mass="31893">MLDISGLFLVLSLGLLHGANDLSLIKKIKLNYSQKITSYTLVYLSLVLLVLGAFYFIPVIILVAFILISAYHFGEQHLQMNRKFTKPLFKFIYFTFGLSILIGLFFFNSASTSEIISDITNYSIPAYFYQYALFFALTLLMISFLLVLLRNELKLIFVLKKIFDLVLVFSVFYFSELLFGFAIYFVFWHTLPSLNDQIKFLYGENSKATWLTYLKKSLPIWLISILGLFLLYYLFGNDNLYLSIMFAFIAAVTFPHVIVIERMFEKYNSKNLNQ</sequence>
<evidence type="ECO:0000313" key="2">
    <source>
        <dbReference type="EMBL" id="NGZ89255.1"/>
    </source>
</evidence>
<keyword evidence="1" id="KW-0223">Dioxygenase</keyword>
<dbReference type="GO" id="GO:0005506">
    <property type="term" value="F:iron ion binding"/>
    <property type="evidence" value="ECO:0007669"/>
    <property type="project" value="UniProtKB-UniRule"/>
</dbReference>
<comment type="caution">
    <text evidence="2">The sequence shown here is derived from an EMBL/GenBank/DDBJ whole genome shotgun (WGS) entry which is preliminary data.</text>
</comment>
<dbReference type="InterPro" id="IPR022270">
    <property type="entry name" value="Blh_diox"/>
</dbReference>
<keyword evidence="1" id="KW-0408">Iron</keyword>
<dbReference type="Pfam" id="PF15461">
    <property type="entry name" value="BCD"/>
    <property type="match status" value="1"/>
</dbReference>
<keyword evidence="1" id="KW-0472">Membrane</keyword>
<protein>
    <recommendedName>
        <fullName evidence="1">Probable beta-carotene 15,15'-dioxygenase</fullName>
        <ecNumber evidence="1">1.13.11.63</ecNumber>
    </recommendedName>
</protein>
<comment type="subcellular location">
    <subcellularLocation>
        <location evidence="1">Cell membrane</location>
        <topology evidence="1">Multi-pass membrane protein</topology>
    </subcellularLocation>
</comment>
<dbReference type="AlphaFoldDB" id="A0A967DXZ4"/>
<keyword evidence="1" id="KW-0479">Metal-binding</keyword>
<dbReference type="EMBL" id="JAANAS010000034">
    <property type="protein sequence ID" value="NGZ89255.1"/>
    <property type="molecule type" value="Genomic_DNA"/>
</dbReference>
<feature type="transmembrane region" description="Helical" evidence="1">
    <location>
        <begin position="127"/>
        <end position="150"/>
    </location>
</feature>
<proteinExistence type="inferred from homology"/>
<keyword evidence="1" id="KW-1003">Cell membrane</keyword>
<name>A0A967DXZ4_9FLAO</name>
<dbReference type="GO" id="GO:0003834">
    <property type="term" value="F:beta-carotene 15,15'-dioxygenase activity"/>
    <property type="evidence" value="ECO:0007669"/>
    <property type="project" value="UniProtKB-EC"/>
</dbReference>
<feature type="transmembrane region" description="Helical" evidence="1">
    <location>
        <begin position="240"/>
        <end position="260"/>
    </location>
</feature>
<comment type="cofactor">
    <cofactor evidence="1">
        <name>Fe(2+)</name>
        <dbReference type="ChEBI" id="CHEBI:29033"/>
    </cofactor>
</comment>
<feature type="transmembrane region" description="Helical" evidence="1">
    <location>
        <begin position="162"/>
        <end position="187"/>
    </location>
</feature>
<feature type="transmembrane region" description="Helical" evidence="1">
    <location>
        <begin position="88"/>
        <end position="107"/>
    </location>
</feature>
<comment type="function">
    <text evidence="1">Catalyzes the cleavage of beta-carotene at its central double bond (15,15') to yield two molecules of all-trans-retinal.</text>
</comment>
<accession>A0A967DXZ4</accession>
<gene>
    <name evidence="2" type="ORF">G7034_03210</name>
</gene>
<evidence type="ECO:0000313" key="3">
    <source>
        <dbReference type="Proteomes" id="UP000643701"/>
    </source>
</evidence>
<keyword evidence="1" id="KW-1133">Transmembrane helix</keyword>
<dbReference type="Proteomes" id="UP000643701">
    <property type="component" value="Unassembled WGS sequence"/>
</dbReference>
<organism evidence="2 3">
    <name type="scientific">Psychroflexus maritimus</name>
    <dbReference type="NCBI Taxonomy" id="2714865"/>
    <lineage>
        <taxon>Bacteria</taxon>
        <taxon>Pseudomonadati</taxon>
        <taxon>Bacteroidota</taxon>
        <taxon>Flavobacteriia</taxon>
        <taxon>Flavobacteriales</taxon>
        <taxon>Flavobacteriaceae</taxon>
        <taxon>Psychroflexus</taxon>
    </lineage>
</organism>
<comment type="catalytic activity">
    <reaction evidence="1">
        <text>all-trans-beta-carotene + O2 = 2 all-trans-retinal</text>
        <dbReference type="Rhea" id="RHEA:32887"/>
        <dbReference type="ChEBI" id="CHEBI:15379"/>
        <dbReference type="ChEBI" id="CHEBI:17579"/>
        <dbReference type="ChEBI" id="CHEBI:17898"/>
        <dbReference type="EC" id="1.13.11.63"/>
    </reaction>
</comment>
<dbReference type="HAMAP" id="MF_02093">
    <property type="entry name" value="Beta_carotene_diox"/>
    <property type="match status" value="1"/>
</dbReference>
<keyword evidence="1" id="KW-0812">Transmembrane</keyword>
<reference evidence="2" key="1">
    <citation type="submission" date="2020-03" db="EMBL/GenBank/DDBJ databases">
        <title>Psychroflexus Maritimus sp. nov., isolate from marine sediment.</title>
        <authorList>
            <person name="Zhong Y.-L."/>
        </authorList>
    </citation>
    <scope>NUCLEOTIDE SEQUENCE</scope>
    <source>
        <strain evidence="2">C1</strain>
    </source>
</reference>
<dbReference type="GO" id="GO:0010436">
    <property type="term" value="F:carotenoid dioxygenase activity"/>
    <property type="evidence" value="ECO:0007669"/>
    <property type="project" value="UniProtKB-UniRule"/>
</dbReference>
<dbReference type="EC" id="1.13.11.63" evidence="1"/>
<dbReference type="GO" id="GO:0016121">
    <property type="term" value="P:carotene catabolic process"/>
    <property type="evidence" value="ECO:0007669"/>
    <property type="project" value="UniProtKB-UniRule"/>
</dbReference>
<dbReference type="NCBIfam" id="TIGR03753">
    <property type="entry name" value="blh_monoox"/>
    <property type="match status" value="1"/>
</dbReference>
<dbReference type="GO" id="GO:0005886">
    <property type="term" value="C:plasma membrane"/>
    <property type="evidence" value="ECO:0007669"/>
    <property type="project" value="UniProtKB-SubCell"/>
</dbReference>
<dbReference type="RefSeq" id="WP_166399522.1">
    <property type="nucleotide sequence ID" value="NZ_JAANAS010000034.1"/>
</dbReference>
<keyword evidence="1 2" id="KW-0560">Oxidoreductase</keyword>
<comment type="caution">
    <text evidence="1">Lacks conserved residue(s) required for the propagation of feature annotation.</text>
</comment>
<feature type="transmembrane region" description="Helical" evidence="1">
    <location>
        <begin position="218"/>
        <end position="235"/>
    </location>
</feature>
<evidence type="ECO:0000256" key="1">
    <source>
        <dbReference type="HAMAP-Rule" id="MF_02093"/>
    </source>
</evidence>